<comment type="caution">
    <text evidence="2">The sequence shown here is derived from an EMBL/GenBank/DDBJ whole genome shotgun (WGS) entry which is preliminary data.</text>
</comment>
<sequence>MEESLEHLFLQRPFAHQCWGFLQLQISDPDDLFAPVDTLKSQLQVLFFMDVVILLCWTIWMARNDLIFRGIQPTIQNSKVTF</sequence>
<evidence type="ECO:0000313" key="2">
    <source>
        <dbReference type="EMBL" id="KAF8689582.1"/>
    </source>
</evidence>
<keyword evidence="3" id="KW-1185">Reference proteome</keyword>
<dbReference type="EMBL" id="JACEFO010002013">
    <property type="protein sequence ID" value="KAF8689582.1"/>
    <property type="molecule type" value="Genomic_DNA"/>
</dbReference>
<feature type="transmembrane region" description="Helical" evidence="1">
    <location>
        <begin position="43"/>
        <end position="62"/>
    </location>
</feature>
<organism evidence="2 3">
    <name type="scientific">Digitaria exilis</name>
    <dbReference type="NCBI Taxonomy" id="1010633"/>
    <lineage>
        <taxon>Eukaryota</taxon>
        <taxon>Viridiplantae</taxon>
        <taxon>Streptophyta</taxon>
        <taxon>Embryophyta</taxon>
        <taxon>Tracheophyta</taxon>
        <taxon>Spermatophyta</taxon>
        <taxon>Magnoliopsida</taxon>
        <taxon>Liliopsida</taxon>
        <taxon>Poales</taxon>
        <taxon>Poaceae</taxon>
        <taxon>PACMAD clade</taxon>
        <taxon>Panicoideae</taxon>
        <taxon>Panicodae</taxon>
        <taxon>Paniceae</taxon>
        <taxon>Anthephorinae</taxon>
        <taxon>Digitaria</taxon>
    </lineage>
</organism>
<dbReference type="OrthoDB" id="693277at2759"/>
<evidence type="ECO:0000256" key="1">
    <source>
        <dbReference type="SAM" id="Phobius"/>
    </source>
</evidence>
<name>A0A835B762_9POAL</name>
<reference evidence="2" key="1">
    <citation type="submission" date="2020-07" db="EMBL/GenBank/DDBJ databases">
        <title>Genome sequence and genetic diversity analysis of an under-domesticated orphan crop, white fonio (Digitaria exilis).</title>
        <authorList>
            <person name="Bennetzen J.L."/>
            <person name="Chen S."/>
            <person name="Ma X."/>
            <person name="Wang X."/>
            <person name="Yssel A.E.J."/>
            <person name="Chaluvadi S.R."/>
            <person name="Johnson M."/>
            <person name="Gangashetty P."/>
            <person name="Hamidou F."/>
            <person name="Sanogo M.D."/>
            <person name="Zwaenepoel A."/>
            <person name="Wallace J."/>
            <person name="Van De Peer Y."/>
            <person name="Van Deynze A."/>
        </authorList>
    </citation>
    <scope>NUCLEOTIDE SEQUENCE</scope>
    <source>
        <tissue evidence="2">Leaves</tissue>
    </source>
</reference>
<protein>
    <submittedName>
        <fullName evidence="2">Uncharacterized protein</fullName>
    </submittedName>
</protein>
<gene>
    <name evidence="2" type="ORF">HU200_041757</name>
</gene>
<accession>A0A835B762</accession>
<keyword evidence="1" id="KW-0472">Membrane</keyword>
<dbReference type="AlphaFoldDB" id="A0A835B762"/>
<dbReference type="Proteomes" id="UP000636709">
    <property type="component" value="Unassembled WGS sequence"/>
</dbReference>
<evidence type="ECO:0000313" key="3">
    <source>
        <dbReference type="Proteomes" id="UP000636709"/>
    </source>
</evidence>
<keyword evidence="1" id="KW-1133">Transmembrane helix</keyword>
<keyword evidence="1" id="KW-0812">Transmembrane</keyword>
<proteinExistence type="predicted"/>